<proteinExistence type="predicted"/>
<name>A0A401PPS5_SCYTO</name>
<comment type="caution">
    <text evidence="1">The sequence shown here is derived from an EMBL/GenBank/DDBJ whole genome shotgun (WGS) entry which is preliminary data.</text>
</comment>
<dbReference type="STRING" id="75743.A0A401PPS5"/>
<dbReference type="Proteomes" id="UP000288216">
    <property type="component" value="Unassembled WGS sequence"/>
</dbReference>
<keyword evidence="2" id="KW-1185">Reference proteome</keyword>
<dbReference type="AlphaFoldDB" id="A0A401PPS5"/>
<evidence type="ECO:0000313" key="1">
    <source>
        <dbReference type="EMBL" id="GCB75105.1"/>
    </source>
</evidence>
<reference evidence="1 2" key="1">
    <citation type="journal article" date="2018" name="Nat. Ecol. Evol.">
        <title>Shark genomes provide insights into elasmobranch evolution and the origin of vertebrates.</title>
        <authorList>
            <person name="Hara Y"/>
            <person name="Yamaguchi K"/>
            <person name="Onimaru K"/>
            <person name="Kadota M"/>
            <person name="Koyanagi M"/>
            <person name="Keeley SD"/>
            <person name="Tatsumi K"/>
            <person name="Tanaka K"/>
            <person name="Motone F"/>
            <person name="Kageyama Y"/>
            <person name="Nozu R"/>
            <person name="Adachi N"/>
            <person name="Nishimura O"/>
            <person name="Nakagawa R"/>
            <person name="Tanegashima C"/>
            <person name="Kiyatake I"/>
            <person name="Matsumoto R"/>
            <person name="Murakumo K"/>
            <person name="Nishida K"/>
            <person name="Terakita A"/>
            <person name="Kuratani S"/>
            <person name="Sato K"/>
            <person name="Hyodo S Kuraku.S."/>
        </authorList>
    </citation>
    <scope>NUCLEOTIDE SEQUENCE [LARGE SCALE GENOMIC DNA]</scope>
</reference>
<protein>
    <submittedName>
        <fullName evidence="1">Uncharacterized protein</fullName>
    </submittedName>
</protein>
<dbReference type="EMBL" id="BFAA01016260">
    <property type="protein sequence ID" value="GCB75105.1"/>
    <property type="molecule type" value="Genomic_DNA"/>
</dbReference>
<gene>
    <name evidence="1" type="ORF">scyTo_0020322</name>
</gene>
<accession>A0A401PPS5</accession>
<dbReference type="OrthoDB" id="431626at2759"/>
<feature type="non-terminal residue" evidence="1">
    <location>
        <position position="1"/>
    </location>
</feature>
<organism evidence="1 2">
    <name type="scientific">Scyliorhinus torazame</name>
    <name type="common">Cloudy catshark</name>
    <name type="synonym">Catulus torazame</name>
    <dbReference type="NCBI Taxonomy" id="75743"/>
    <lineage>
        <taxon>Eukaryota</taxon>
        <taxon>Metazoa</taxon>
        <taxon>Chordata</taxon>
        <taxon>Craniata</taxon>
        <taxon>Vertebrata</taxon>
        <taxon>Chondrichthyes</taxon>
        <taxon>Elasmobranchii</taxon>
        <taxon>Galeomorphii</taxon>
        <taxon>Galeoidea</taxon>
        <taxon>Carcharhiniformes</taxon>
        <taxon>Scyliorhinidae</taxon>
        <taxon>Scyliorhinus</taxon>
    </lineage>
</organism>
<sequence length="61" mass="7319">DDYYDEDDEDDPDTLKDPLYQVDLQAYLTDYLRQFAQQPCYTPFSDHLNEKEKRVLRSIGI</sequence>
<evidence type="ECO:0000313" key="2">
    <source>
        <dbReference type="Proteomes" id="UP000288216"/>
    </source>
</evidence>